<protein>
    <submittedName>
        <fullName evidence="1">Uncharacterized protein</fullName>
    </submittedName>
</protein>
<dbReference type="AlphaFoldDB" id="A0A397TU04"/>
<reference evidence="1 2" key="1">
    <citation type="submission" date="2018-06" db="EMBL/GenBank/DDBJ databases">
        <title>Comparative genomics reveals the genomic features of Rhizophagus irregularis, R. cerebriforme, R. diaphanum and Gigaspora rosea, and their symbiotic lifestyle signature.</title>
        <authorList>
            <person name="Morin E."/>
            <person name="San Clemente H."/>
            <person name="Chen E.C.H."/>
            <person name="De La Providencia I."/>
            <person name="Hainaut M."/>
            <person name="Kuo A."/>
            <person name="Kohler A."/>
            <person name="Murat C."/>
            <person name="Tang N."/>
            <person name="Roy S."/>
            <person name="Loubradou J."/>
            <person name="Henrissat B."/>
            <person name="Grigoriev I.V."/>
            <person name="Corradi N."/>
            <person name="Roux C."/>
            <person name="Martin F.M."/>
        </authorList>
    </citation>
    <scope>NUCLEOTIDE SEQUENCE [LARGE SCALE GENOMIC DNA]</scope>
    <source>
        <strain evidence="1 2">DAOM 194757</strain>
    </source>
</reference>
<gene>
    <name evidence="1" type="ORF">C2G38_2236940</name>
</gene>
<comment type="caution">
    <text evidence="1">The sequence shown here is derived from an EMBL/GenBank/DDBJ whole genome shotgun (WGS) entry which is preliminary data.</text>
</comment>
<organism evidence="1 2">
    <name type="scientific">Gigaspora rosea</name>
    <dbReference type="NCBI Taxonomy" id="44941"/>
    <lineage>
        <taxon>Eukaryota</taxon>
        <taxon>Fungi</taxon>
        <taxon>Fungi incertae sedis</taxon>
        <taxon>Mucoromycota</taxon>
        <taxon>Glomeromycotina</taxon>
        <taxon>Glomeromycetes</taxon>
        <taxon>Diversisporales</taxon>
        <taxon>Gigasporaceae</taxon>
        <taxon>Gigaspora</taxon>
    </lineage>
</organism>
<dbReference type="Proteomes" id="UP000266673">
    <property type="component" value="Unassembled WGS sequence"/>
</dbReference>
<feature type="non-terminal residue" evidence="1">
    <location>
        <position position="70"/>
    </location>
</feature>
<accession>A0A397TU04</accession>
<dbReference type="OrthoDB" id="10410223at2759"/>
<keyword evidence="2" id="KW-1185">Reference proteome</keyword>
<dbReference type="EMBL" id="QKWP01006554">
    <property type="protein sequence ID" value="RIA99877.1"/>
    <property type="molecule type" value="Genomic_DNA"/>
</dbReference>
<evidence type="ECO:0000313" key="1">
    <source>
        <dbReference type="EMBL" id="RIA99877.1"/>
    </source>
</evidence>
<sequence length="70" mass="8404">MPSYKEKIIKEMCNMYNDERLKPQNSRLILDTLEQFLIKENQNLDDISNFCLNDQTNPTIQIILANCYRY</sequence>
<evidence type="ECO:0000313" key="2">
    <source>
        <dbReference type="Proteomes" id="UP000266673"/>
    </source>
</evidence>
<name>A0A397TU04_9GLOM</name>
<proteinExistence type="predicted"/>